<evidence type="ECO:0000259" key="2">
    <source>
        <dbReference type="Pfam" id="PF25832"/>
    </source>
</evidence>
<keyword evidence="8" id="KW-1185">Reference proteome</keyword>
<name>A0A6N9H7Y3_9MICO</name>
<reference evidence="7 8" key="1">
    <citation type="submission" date="2020-01" db="EMBL/GenBank/DDBJ databases">
        <authorList>
            <person name="Deng T."/>
        </authorList>
    </citation>
    <scope>NUCLEOTIDE SEQUENCE [LARGE SCALE GENOMIC DNA]</scope>
    <source>
        <strain evidence="7 8">5221</strain>
    </source>
</reference>
<dbReference type="EMBL" id="WWEQ01000037">
    <property type="protein sequence ID" value="MYM20130.1"/>
    <property type="molecule type" value="Genomic_DNA"/>
</dbReference>
<dbReference type="RefSeq" id="WP_160953553.1">
    <property type="nucleotide sequence ID" value="NZ_WWEQ01000037.1"/>
</dbReference>
<feature type="domain" description="SaeA fifth Fn3-like" evidence="6">
    <location>
        <begin position="550"/>
        <end position="673"/>
    </location>
</feature>
<feature type="region of interest" description="Disordered" evidence="1">
    <location>
        <begin position="1"/>
        <end position="126"/>
    </location>
</feature>
<dbReference type="Pfam" id="PF25832">
    <property type="entry name" value="Fn3_SaeA_2nd"/>
    <property type="match status" value="1"/>
</dbReference>
<evidence type="ECO:0000313" key="8">
    <source>
        <dbReference type="Proteomes" id="UP000469215"/>
    </source>
</evidence>
<dbReference type="Pfam" id="PF25836">
    <property type="entry name" value="Fn3_SaeA_6th"/>
    <property type="match status" value="1"/>
</dbReference>
<evidence type="ECO:0000259" key="6">
    <source>
        <dbReference type="Pfam" id="PF25836"/>
    </source>
</evidence>
<feature type="compositionally biased region" description="Low complexity" evidence="1">
    <location>
        <begin position="114"/>
        <end position="126"/>
    </location>
</feature>
<dbReference type="InterPro" id="IPR058696">
    <property type="entry name" value="Fn3_SaeA_5th"/>
</dbReference>
<dbReference type="InterPro" id="IPR058692">
    <property type="entry name" value="Fn3_SaeA_2nd"/>
</dbReference>
<feature type="compositionally biased region" description="Low complexity" evidence="1">
    <location>
        <begin position="34"/>
        <end position="55"/>
    </location>
</feature>
<dbReference type="Pfam" id="PF25835">
    <property type="entry name" value="Fn3_SaeA_5th"/>
    <property type="match status" value="1"/>
</dbReference>
<dbReference type="Proteomes" id="UP000469215">
    <property type="component" value="Unassembled WGS sequence"/>
</dbReference>
<evidence type="ECO:0000259" key="5">
    <source>
        <dbReference type="Pfam" id="PF25835"/>
    </source>
</evidence>
<gene>
    <name evidence="7" type="ORF">GSY69_09160</name>
</gene>
<feature type="domain" description="SaeA fourth Fn3-like" evidence="5">
    <location>
        <begin position="453"/>
        <end position="546"/>
    </location>
</feature>
<evidence type="ECO:0000259" key="4">
    <source>
        <dbReference type="Pfam" id="PF25834"/>
    </source>
</evidence>
<comment type="caution">
    <text evidence="7">The sequence shown here is derived from an EMBL/GenBank/DDBJ whole genome shotgun (WGS) entry which is preliminary data.</text>
</comment>
<organism evidence="7 8">
    <name type="scientific">Brevibacterium rongguiense</name>
    <dbReference type="NCBI Taxonomy" id="2695267"/>
    <lineage>
        <taxon>Bacteria</taxon>
        <taxon>Bacillati</taxon>
        <taxon>Actinomycetota</taxon>
        <taxon>Actinomycetes</taxon>
        <taxon>Micrococcales</taxon>
        <taxon>Brevibacteriaceae</taxon>
        <taxon>Brevibacterium</taxon>
    </lineage>
</organism>
<dbReference type="Pfam" id="PF25833">
    <property type="entry name" value="Fn3_SaeA_3rd"/>
    <property type="match status" value="1"/>
</dbReference>
<sequence length="698" mass="73189">MSEREPQPGPAIPPPLPTSNSGPSHAHAGGEGAAGAEPAREAPAWPWAVPTGGAPAPAPSVPAGGAGPTGTGSDPHQSAGAGATGQGGTGGASASEPGAEQADGPGSGPGGDPDAGAAPEGPFGPADLRGLRFALFRFDEQPEPAPLTVRALPEGRRLGWEPAAAPAVYRVVTADGTRPYSPDDADELVVTAGTAALDDARPRAAVRYYQVWRYEGADLDAVRTAQPVLHAQGRWIVGVQTPHIAVDVQSVVARWQVLPGTVRVHVHRARPSEASHGLSDPRYRVSTQSPNLTGFADSAAHPGERYVYMVLAEVEADGASVLSEAYTATVDIPIRLQPVTDLSFTLHPGRVPTFDLRWSAPEFGRVEVFRTAQPPAAGLGEEPVPISVLSSQGGLTPEDLLSFPVSAGEDGTQLMAGVTWPHGWTRAYFTPVVFSGDEAFVGTTVHGVSVGMVEDARMNERVGRKLISFAWPEGADVVRLYRTRADGDAAAALQTSPLVEVDHSKYRSNGAIVLDDVVERDGARYFLVSGLFSGGAFVQSEPVELDCPPLMILGYEIAHAADQDGTWRGYVRVHSWGSTEHGGVPFVVVYNRERLPLHSNDGTPLPVYDQAGQPGGRFQPEFLPAKSEVASAPMWSFTMGSYGQSIGYIRVFADVAPEQLRRIALLDPAAVMLDLAGYSQLLAAQAAQAGPHQGGPGA</sequence>
<proteinExistence type="predicted"/>
<feature type="compositionally biased region" description="Low complexity" evidence="1">
    <location>
        <begin position="71"/>
        <end position="81"/>
    </location>
</feature>
<feature type="domain" description="SaeA first Fn3-like" evidence="2">
    <location>
        <begin position="146"/>
        <end position="234"/>
    </location>
</feature>
<evidence type="ECO:0000256" key="1">
    <source>
        <dbReference type="SAM" id="MobiDB-lite"/>
    </source>
</evidence>
<dbReference type="InterPro" id="IPR058691">
    <property type="entry name" value="Fn3_SaeA_1st"/>
</dbReference>
<accession>A0A6N9H7Y3</accession>
<dbReference type="Pfam" id="PF25834">
    <property type="entry name" value="Fn3_SaeA_4th"/>
    <property type="match status" value="1"/>
</dbReference>
<evidence type="ECO:0000259" key="3">
    <source>
        <dbReference type="Pfam" id="PF25833"/>
    </source>
</evidence>
<feature type="compositionally biased region" description="Gly residues" evidence="1">
    <location>
        <begin position="82"/>
        <end position="91"/>
    </location>
</feature>
<feature type="compositionally biased region" description="Pro residues" evidence="1">
    <location>
        <begin position="7"/>
        <end position="17"/>
    </location>
</feature>
<feature type="domain" description="SaeA third Fn3-like" evidence="4">
    <location>
        <begin position="352"/>
        <end position="445"/>
    </location>
</feature>
<dbReference type="InterPro" id="IPR058694">
    <property type="entry name" value="Fn3_SaeA_4th"/>
</dbReference>
<feature type="domain" description="SaeA second Fn3-like" evidence="3">
    <location>
        <begin position="239"/>
        <end position="330"/>
    </location>
</feature>
<evidence type="ECO:0000313" key="7">
    <source>
        <dbReference type="EMBL" id="MYM20130.1"/>
    </source>
</evidence>
<protein>
    <submittedName>
        <fullName evidence="7">Uncharacterized protein</fullName>
    </submittedName>
</protein>
<dbReference type="InterPro" id="IPR058693">
    <property type="entry name" value="Fn3_SaeA_3rd"/>
</dbReference>
<dbReference type="AlphaFoldDB" id="A0A6N9H7Y3"/>